<keyword evidence="1" id="KW-1133">Transmembrane helix</keyword>
<dbReference type="AlphaFoldDB" id="A9WJE4"/>
<dbReference type="Pfam" id="PF13197">
    <property type="entry name" value="DUF4013"/>
    <property type="match status" value="1"/>
</dbReference>
<keyword evidence="1" id="KW-0472">Membrane</keyword>
<organism evidence="2 3">
    <name type="scientific">Chloroflexus aurantiacus (strain ATCC 29366 / DSM 635 / J-10-fl)</name>
    <dbReference type="NCBI Taxonomy" id="324602"/>
    <lineage>
        <taxon>Bacteria</taxon>
        <taxon>Bacillati</taxon>
        <taxon>Chloroflexota</taxon>
        <taxon>Chloroflexia</taxon>
        <taxon>Chloroflexales</taxon>
        <taxon>Chloroflexineae</taxon>
        <taxon>Chloroflexaceae</taxon>
        <taxon>Chloroflexus</taxon>
    </lineage>
</organism>
<dbReference type="InterPro" id="IPR025098">
    <property type="entry name" value="DUF4013"/>
</dbReference>
<evidence type="ECO:0000256" key="1">
    <source>
        <dbReference type="SAM" id="Phobius"/>
    </source>
</evidence>
<keyword evidence="3" id="KW-1185">Reference proteome</keyword>
<dbReference type="InParanoid" id="A9WJE4"/>
<sequence>MNVTRAFSFVFDDPGWWKITLVIGLLQLIPVIGQIVGLGCIVAIARAVANGQERPLPQLNQLGALFSAGVYSATICIVYSLPIFLISCLFSCLLGASIAFAGNSESTFIILIGLMLCSSVFIVPLSLIIQILLIVGIGRYVQTGSVSAAFQPGSVWALLQRYPAEWLVLWLLSLLCGTVASFGTFALLVGLVVSIPYATFVFGHLLGQTVQQVTSSPASPTLSS</sequence>
<dbReference type="EMBL" id="CP000909">
    <property type="protein sequence ID" value="ABY34421.1"/>
    <property type="molecule type" value="Genomic_DNA"/>
</dbReference>
<reference evidence="3" key="1">
    <citation type="journal article" date="2011" name="BMC Genomics">
        <title>Complete genome sequence of the filamentous anoxygenic phototrophic bacterium Chloroflexus aurantiacus.</title>
        <authorList>
            <person name="Tang K.H."/>
            <person name="Barry K."/>
            <person name="Chertkov O."/>
            <person name="Dalin E."/>
            <person name="Han C.S."/>
            <person name="Hauser L.J."/>
            <person name="Honchak B.M."/>
            <person name="Karbach L.E."/>
            <person name="Land M.L."/>
            <person name="Lapidus A."/>
            <person name="Larimer F.W."/>
            <person name="Mikhailova N."/>
            <person name="Pitluck S."/>
            <person name="Pierson B.K."/>
            <person name="Blankenship R.E."/>
        </authorList>
    </citation>
    <scope>NUCLEOTIDE SEQUENCE [LARGE SCALE GENOMIC DNA]</scope>
    <source>
        <strain evidence="3">ATCC 29366 / DSM 635 / J-10-fl</strain>
    </source>
</reference>
<feature type="transmembrane region" description="Helical" evidence="1">
    <location>
        <begin position="69"/>
        <end position="96"/>
    </location>
</feature>
<name>A9WJE4_CHLAA</name>
<evidence type="ECO:0000313" key="3">
    <source>
        <dbReference type="Proteomes" id="UP000002008"/>
    </source>
</evidence>
<evidence type="ECO:0000313" key="2">
    <source>
        <dbReference type="EMBL" id="ABY34421.1"/>
    </source>
</evidence>
<keyword evidence="1" id="KW-0812">Transmembrane</keyword>
<accession>A9WJE4</accession>
<dbReference type="HOGENOM" id="CLU_079270_4_0_0"/>
<proteinExistence type="predicted"/>
<feature type="transmembrane region" description="Helical" evidence="1">
    <location>
        <begin position="166"/>
        <end position="195"/>
    </location>
</feature>
<dbReference type="EnsemblBacteria" id="ABY34421">
    <property type="protein sequence ID" value="ABY34421"/>
    <property type="gene ID" value="Caur_1191"/>
</dbReference>
<dbReference type="RefSeq" id="WP_012257077.1">
    <property type="nucleotide sequence ID" value="NC_010175.1"/>
</dbReference>
<feature type="transmembrane region" description="Helical" evidence="1">
    <location>
        <begin position="21"/>
        <end position="49"/>
    </location>
</feature>
<feature type="transmembrane region" description="Helical" evidence="1">
    <location>
        <begin position="108"/>
        <end position="134"/>
    </location>
</feature>
<evidence type="ECO:0008006" key="4">
    <source>
        <dbReference type="Google" id="ProtNLM"/>
    </source>
</evidence>
<gene>
    <name evidence="2" type="ordered locus">Caur_1191</name>
</gene>
<dbReference type="Proteomes" id="UP000002008">
    <property type="component" value="Chromosome"/>
</dbReference>
<protein>
    <recommendedName>
        <fullName evidence="4">DUF4013 domain-containing protein</fullName>
    </recommendedName>
</protein>
<dbReference type="PATRIC" id="fig|324602.8.peg.1364"/>
<dbReference type="KEGG" id="cau:Caur_1191"/>